<evidence type="ECO:0000313" key="3">
    <source>
        <dbReference type="Proteomes" id="UP000644660"/>
    </source>
</evidence>
<comment type="caution">
    <text evidence="2">The sequence shown here is derived from an EMBL/GenBank/DDBJ whole genome shotgun (WGS) entry which is preliminary data.</text>
</comment>
<dbReference type="GeneID" id="64855014"/>
<keyword evidence="2" id="KW-0687">Ribonucleoprotein</keyword>
<organism evidence="2 3">
    <name type="scientific">Maudiozyma barnettii</name>
    <dbReference type="NCBI Taxonomy" id="61262"/>
    <lineage>
        <taxon>Eukaryota</taxon>
        <taxon>Fungi</taxon>
        <taxon>Dikarya</taxon>
        <taxon>Ascomycota</taxon>
        <taxon>Saccharomycotina</taxon>
        <taxon>Saccharomycetes</taxon>
        <taxon>Saccharomycetales</taxon>
        <taxon>Saccharomycetaceae</taxon>
        <taxon>Maudiozyma</taxon>
    </lineage>
</organism>
<dbReference type="InterPro" id="IPR059185">
    <property type="entry name" value="MRP13_sacc"/>
</dbReference>
<evidence type="ECO:0000256" key="1">
    <source>
        <dbReference type="SAM" id="MobiDB-lite"/>
    </source>
</evidence>
<keyword evidence="2" id="KW-0689">Ribosomal protein</keyword>
<dbReference type="EMBL" id="CAEFZW010000001">
    <property type="protein sequence ID" value="CAB4251901.1"/>
    <property type="molecule type" value="Genomic_DNA"/>
</dbReference>
<reference evidence="2 3" key="1">
    <citation type="submission" date="2020-05" db="EMBL/GenBank/DDBJ databases">
        <authorList>
            <person name="Casaregola S."/>
            <person name="Devillers H."/>
            <person name="Grondin C."/>
        </authorList>
    </citation>
    <scope>NUCLEOTIDE SEQUENCE [LARGE SCALE GENOMIC DNA]</scope>
    <source>
        <strain evidence="2 3">CLIB 1767</strain>
    </source>
</reference>
<evidence type="ECO:0000313" key="2">
    <source>
        <dbReference type="EMBL" id="CAB4251901.1"/>
    </source>
</evidence>
<dbReference type="OrthoDB" id="4061106at2759"/>
<dbReference type="CDD" id="cd23704">
    <property type="entry name" value="mS44"/>
    <property type="match status" value="1"/>
</dbReference>
<feature type="region of interest" description="Disordered" evidence="1">
    <location>
        <begin position="307"/>
        <end position="330"/>
    </location>
</feature>
<protein>
    <submittedName>
        <fullName evidence="2">Similar to Saccharomyces cerevisiae YGR084C MRP13 Mitochondrial ribosomal protein of the small subunit</fullName>
    </submittedName>
</protein>
<feature type="compositionally biased region" description="Polar residues" evidence="1">
    <location>
        <begin position="317"/>
        <end position="330"/>
    </location>
</feature>
<dbReference type="AlphaFoldDB" id="A0A8H2VAX1"/>
<accession>A0A8H2VAX1</accession>
<dbReference type="RefSeq" id="XP_041403940.1">
    <property type="nucleotide sequence ID" value="XM_041548006.1"/>
</dbReference>
<name>A0A8H2VAX1_9SACH</name>
<gene>
    <name evidence="2" type="ORF">KABA2_01S01452</name>
</gene>
<proteinExistence type="predicted"/>
<dbReference type="Proteomes" id="UP000644660">
    <property type="component" value="Unassembled WGS sequence"/>
</dbReference>
<sequence length="330" mass="38491">MSTSRVFRRLNSNQAARQQIDNYFTYFKTPVALRPLIYRQRNANTLLAMDLQDPETKLPMKPKNPIASVSKQTLVDYVKSIPNGSNEFFEWLKPWMKLTTRKKEIYQYFSAQHLQTMLIQSCYVIGDYTRMVGYLYTQRPRFIQAQNSNIYDVDHFFNTLLMCSLQRGSILEFDDPTIARKKVQQMWSNTVNKEQTLGLTSLLVNCYAKQQGFESQDLIKGLNEVKINLPSRDGITEETQQKFLTTNESLYMICRTILQFFPEQDAEIARFVNDYKSLNSKAGNTNDIYDDYVVSMKKIWTVKKEERAARNAKKPVESQQETDNSTVAKE</sequence>
<dbReference type="GO" id="GO:0005840">
    <property type="term" value="C:ribosome"/>
    <property type="evidence" value="ECO:0007669"/>
    <property type="project" value="UniProtKB-KW"/>
</dbReference>
<keyword evidence="3" id="KW-1185">Reference proteome</keyword>